<name>A0A7X0HNY7_9BACI</name>
<dbReference type="Proteomes" id="UP000531594">
    <property type="component" value="Unassembled WGS sequence"/>
</dbReference>
<keyword evidence="1" id="KW-0808">Transferase</keyword>
<dbReference type="Gene3D" id="3.40.50.450">
    <property type="match status" value="1"/>
</dbReference>
<dbReference type="GO" id="GO:0016740">
    <property type="term" value="F:transferase activity"/>
    <property type="evidence" value="ECO:0007669"/>
    <property type="project" value="UniProtKB-KW"/>
</dbReference>
<accession>A0A7X0HNY7</accession>
<reference evidence="1 2" key="1">
    <citation type="submission" date="2020-08" db="EMBL/GenBank/DDBJ databases">
        <title>Genomic Encyclopedia of Type Strains, Phase IV (KMG-IV): sequencing the most valuable type-strain genomes for metagenomic binning, comparative biology and taxonomic classification.</title>
        <authorList>
            <person name="Goeker M."/>
        </authorList>
    </citation>
    <scope>NUCLEOTIDE SEQUENCE [LARGE SCALE GENOMIC DNA]</scope>
    <source>
        <strain evidence="1 2">DSM 5391</strain>
    </source>
</reference>
<comment type="caution">
    <text evidence="1">The sequence shown here is derived from an EMBL/GenBank/DDBJ whole genome shotgun (WGS) entry which is preliminary data.</text>
</comment>
<dbReference type="SUPFAM" id="SSF52309">
    <property type="entry name" value="N-(deoxy)ribosyltransferase-like"/>
    <property type="match status" value="1"/>
</dbReference>
<evidence type="ECO:0000313" key="2">
    <source>
        <dbReference type="Proteomes" id="UP000531594"/>
    </source>
</evidence>
<keyword evidence="2" id="KW-1185">Reference proteome</keyword>
<sequence length="135" mass="15700">MKFYIASSFQNRDLVRVATFLFSQNDFIQAYDWTMNEKAATFEELRYIGEEAKQGIMDADFVVMILPAGKGSHLELGMAMALNKRIYLYSPDEDIYHMDKTITYYFLPELRPFVGQLADFISFVIKCENNNVVLH</sequence>
<evidence type="ECO:0000313" key="1">
    <source>
        <dbReference type="EMBL" id="MBB6444189.1"/>
    </source>
</evidence>
<protein>
    <submittedName>
        <fullName evidence="1">Nucleoside 2-deoxyribosyltransferase</fullName>
    </submittedName>
</protein>
<organism evidence="1 2">
    <name type="scientific">Bacillus benzoevorans</name>
    <dbReference type="NCBI Taxonomy" id="1456"/>
    <lineage>
        <taxon>Bacteria</taxon>
        <taxon>Bacillati</taxon>
        <taxon>Bacillota</taxon>
        <taxon>Bacilli</taxon>
        <taxon>Bacillales</taxon>
        <taxon>Bacillaceae</taxon>
        <taxon>Bacillus</taxon>
    </lineage>
</organism>
<dbReference type="RefSeq" id="WP_184523036.1">
    <property type="nucleotide sequence ID" value="NZ_JACHGK010000002.1"/>
</dbReference>
<proteinExistence type="predicted"/>
<gene>
    <name evidence="1" type="ORF">HNR53_000797</name>
</gene>
<dbReference type="EMBL" id="JACHGK010000002">
    <property type="protein sequence ID" value="MBB6444189.1"/>
    <property type="molecule type" value="Genomic_DNA"/>
</dbReference>
<dbReference type="AlphaFoldDB" id="A0A7X0HNY7"/>